<evidence type="ECO:0000313" key="1">
    <source>
        <dbReference type="EMBL" id="CAD6188997.1"/>
    </source>
</evidence>
<dbReference type="Proteomes" id="UP000835052">
    <property type="component" value="Unassembled WGS sequence"/>
</dbReference>
<accession>A0A8S1H0S0</accession>
<name>A0A8S1H0S0_9PELO</name>
<comment type="caution">
    <text evidence="1">The sequence shown here is derived from an EMBL/GenBank/DDBJ whole genome shotgun (WGS) entry which is preliminary data.</text>
</comment>
<protein>
    <recommendedName>
        <fullName evidence="3">MADF domain-containing protein</fullName>
    </recommendedName>
</protein>
<proteinExistence type="predicted"/>
<gene>
    <name evidence="1" type="ORF">CAUJ_LOCUS4916</name>
</gene>
<dbReference type="EMBL" id="CAJGYM010000009">
    <property type="protein sequence ID" value="CAD6188997.1"/>
    <property type="molecule type" value="Genomic_DNA"/>
</dbReference>
<evidence type="ECO:0000313" key="2">
    <source>
        <dbReference type="Proteomes" id="UP000835052"/>
    </source>
</evidence>
<evidence type="ECO:0008006" key="3">
    <source>
        <dbReference type="Google" id="ProtNLM"/>
    </source>
</evidence>
<keyword evidence="2" id="KW-1185">Reference proteome</keyword>
<dbReference type="AlphaFoldDB" id="A0A8S1H0S0"/>
<organism evidence="1 2">
    <name type="scientific">Caenorhabditis auriculariae</name>
    <dbReference type="NCBI Taxonomy" id="2777116"/>
    <lineage>
        <taxon>Eukaryota</taxon>
        <taxon>Metazoa</taxon>
        <taxon>Ecdysozoa</taxon>
        <taxon>Nematoda</taxon>
        <taxon>Chromadorea</taxon>
        <taxon>Rhabditida</taxon>
        <taxon>Rhabditina</taxon>
        <taxon>Rhabditomorpha</taxon>
        <taxon>Rhabditoidea</taxon>
        <taxon>Rhabditidae</taxon>
        <taxon>Peloderinae</taxon>
        <taxon>Caenorhabditis</taxon>
    </lineage>
</organism>
<reference evidence="1" key="1">
    <citation type="submission" date="2020-10" db="EMBL/GenBank/DDBJ databases">
        <authorList>
            <person name="Kikuchi T."/>
        </authorList>
    </citation>
    <scope>NUCLEOTIDE SEQUENCE</scope>
    <source>
        <strain evidence="1">NKZ352</strain>
    </source>
</reference>
<sequence>MEFSYRETRIFLKVIKDNRYVWFPGHRYHYQSLWVFTWLRILVSLSRRIHRNWSFSNLECRRLKQEWFALRGEYVRWRQDPKRHEMSHPYRDSLDFYEEAMMFLQRTHQANFSIIIVAERFEDDNNENLQGLKVYTDYVRGTYSQFTIAPRRPLKTVQLRKRPIST</sequence>